<evidence type="ECO:0000313" key="2">
    <source>
        <dbReference type="Proteomes" id="UP000323000"/>
    </source>
</evidence>
<comment type="caution">
    <text evidence="1">The sequence shown here is derived from an EMBL/GenBank/DDBJ whole genome shotgun (WGS) entry which is preliminary data.</text>
</comment>
<dbReference type="EMBL" id="VAHF01000002">
    <property type="protein sequence ID" value="TXG71080.1"/>
    <property type="molecule type" value="Genomic_DNA"/>
</dbReference>
<dbReference type="OrthoDB" id="1724938at2759"/>
<name>A0A5C7IPA3_9ROSI</name>
<proteinExistence type="predicted"/>
<dbReference type="AlphaFoldDB" id="A0A5C7IPA3"/>
<reference evidence="2" key="1">
    <citation type="journal article" date="2019" name="Gigascience">
        <title>De novo genome assembly of the endangered Acer yangbiense, a plant species with extremely small populations endemic to Yunnan Province, China.</title>
        <authorList>
            <person name="Yang J."/>
            <person name="Wariss H.M."/>
            <person name="Tao L."/>
            <person name="Zhang R."/>
            <person name="Yun Q."/>
            <person name="Hollingsworth P."/>
            <person name="Dao Z."/>
            <person name="Luo G."/>
            <person name="Guo H."/>
            <person name="Ma Y."/>
            <person name="Sun W."/>
        </authorList>
    </citation>
    <scope>NUCLEOTIDE SEQUENCE [LARGE SCALE GENOMIC DNA]</scope>
    <source>
        <strain evidence="2">cv. Malutang</strain>
    </source>
</reference>
<protein>
    <submittedName>
        <fullName evidence="1">Uncharacterized protein</fullName>
    </submittedName>
</protein>
<gene>
    <name evidence="1" type="ORF">EZV62_006015</name>
</gene>
<organism evidence="1 2">
    <name type="scientific">Acer yangbiense</name>
    <dbReference type="NCBI Taxonomy" id="1000413"/>
    <lineage>
        <taxon>Eukaryota</taxon>
        <taxon>Viridiplantae</taxon>
        <taxon>Streptophyta</taxon>
        <taxon>Embryophyta</taxon>
        <taxon>Tracheophyta</taxon>
        <taxon>Spermatophyta</taxon>
        <taxon>Magnoliopsida</taxon>
        <taxon>eudicotyledons</taxon>
        <taxon>Gunneridae</taxon>
        <taxon>Pentapetalae</taxon>
        <taxon>rosids</taxon>
        <taxon>malvids</taxon>
        <taxon>Sapindales</taxon>
        <taxon>Sapindaceae</taxon>
        <taxon>Hippocastanoideae</taxon>
        <taxon>Acereae</taxon>
        <taxon>Acer</taxon>
    </lineage>
</organism>
<evidence type="ECO:0000313" key="1">
    <source>
        <dbReference type="EMBL" id="TXG71080.1"/>
    </source>
</evidence>
<keyword evidence="2" id="KW-1185">Reference proteome</keyword>
<sequence length="92" mass="10117">MQARGVGLIFAHSGDNRLDPCVLIPCNKVGHKFFLTSEKQVFQLQSPDIPRVLKGNGYLQTIHKLLPFSSTGPSSMSQAVLKELLQLVAIIE</sequence>
<accession>A0A5C7IPA3</accession>
<dbReference type="Proteomes" id="UP000323000">
    <property type="component" value="Chromosome 2"/>
</dbReference>